<reference evidence="1 2" key="1">
    <citation type="submission" date="2011-08" db="EMBL/GenBank/DDBJ databases">
        <authorList>
            <person name="Weinstock G."/>
            <person name="Sodergren E."/>
            <person name="Clifton S."/>
            <person name="Fulton L."/>
            <person name="Fulton B."/>
            <person name="Courtney L."/>
            <person name="Fronick C."/>
            <person name="Harrison M."/>
            <person name="Strong C."/>
            <person name="Farmer C."/>
            <person name="Delahaunty K."/>
            <person name="Markovic C."/>
            <person name="Hall O."/>
            <person name="Minx P."/>
            <person name="Tomlinson C."/>
            <person name="Mitreva M."/>
            <person name="Hou S."/>
            <person name="Chen J."/>
            <person name="Wollam A."/>
            <person name="Pepin K.H."/>
            <person name="Johnson M."/>
            <person name="Bhonagiri V."/>
            <person name="Zhang X."/>
            <person name="Suruliraj S."/>
            <person name="Warren W."/>
            <person name="Chinwalla A."/>
            <person name="Mardis E.R."/>
            <person name="Wilson R.K."/>
        </authorList>
    </citation>
    <scope>NUCLEOTIDE SEQUENCE [LARGE SCALE GENOMIC DNA]</scope>
    <source>
        <strain evidence="1 2">F0432</strain>
    </source>
</reference>
<comment type="caution">
    <text evidence="1">The sequence shown here is derived from an EMBL/GenBank/DDBJ whole genome shotgun (WGS) entry which is preliminary data.</text>
</comment>
<dbReference type="STRING" id="797473.HMPREF9080_01645"/>
<dbReference type="Proteomes" id="UP000004750">
    <property type="component" value="Unassembled WGS sequence"/>
</dbReference>
<protein>
    <submittedName>
        <fullName evidence="1">Uncharacterized protein</fullName>
    </submittedName>
</protein>
<proteinExistence type="predicted"/>
<organism evidence="1 2">
    <name type="scientific">Cardiobacterium valvarum F0432</name>
    <dbReference type="NCBI Taxonomy" id="797473"/>
    <lineage>
        <taxon>Bacteria</taxon>
        <taxon>Pseudomonadati</taxon>
        <taxon>Pseudomonadota</taxon>
        <taxon>Gammaproteobacteria</taxon>
        <taxon>Cardiobacteriales</taxon>
        <taxon>Cardiobacteriaceae</taxon>
        <taxon>Cardiobacterium</taxon>
    </lineage>
</organism>
<gene>
    <name evidence="1" type="ORF">HMPREF9080_01645</name>
</gene>
<sequence>MKKPLLRQGLFVYEGSDGAKRNIQTLQRIVAVQIENIGEAVVHPGDLPLGQLAASDDALFDGGGAVSRTIQVLPDLPVADAAHGGAIGAKVRAGFECCHFINEACLYHVLKACGDAAVQFGTRRIQGDGECLPRRRGTLLCGIVRARSFAAGHDKFEGADEALAVVRHDARRAGRIEAGEFGVQGGGSFTVQARFDSGTIMRVGGGQAIHAGIEGVVIEHGAANEDGNLSRLVSHLDFMRGIGGKTGSGIGFFRIKNVDEGVRVTDEGCSVRFGGANIHAAIDLRGIDADKVHGMTISKDKGK</sequence>
<accession>G9ZFW4</accession>
<evidence type="ECO:0000313" key="2">
    <source>
        <dbReference type="Proteomes" id="UP000004750"/>
    </source>
</evidence>
<dbReference type="EMBL" id="AGCM01000091">
    <property type="protein sequence ID" value="EHM53675.1"/>
    <property type="molecule type" value="Genomic_DNA"/>
</dbReference>
<dbReference type="AlphaFoldDB" id="G9ZFW4"/>
<evidence type="ECO:0000313" key="1">
    <source>
        <dbReference type="EMBL" id="EHM53675.1"/>
    </source>
</evidence>
<dbReference type="HOGENOM" id="CLU_919796_0_0_6"/>
<name>G9ZFW4_9GAMM</name>
<feature type="non-terminal residue" evidence="1">
    <location>
        <position position="303"/>
    </location>
</feature>